<dbReference type="AlphaFoldDB" id="A0A6J6GBV3"/>
<name>A0A6J6GBV3_9ZZZZ</name>
<reference evidence="1" key="1">
    <citation type="submission" date="2020-05" db="EMBL/GenBank/DDBJ databases">
        <authorList>
            <person name="Chiriac C."/>
            <person name="Salcher M."/>
            <person name="Ghai R."/>
            <person name="Kavagutti S V."/>
        </authorList>
    </citation>
    <scope>NUCLEOTIDE SEQUENCE</scope>
</reference>
<accession>A0A6J6GBV3</accession>
<proteinExistence type="predicted"/>
<evidence type="ECO:0000313" key="1">
    <source>
        <dbReference type="EMBL" id="CAB4598617.1"/>
    </source>
</evidence>
<protein>
    <submittedName>
        <fullName evidence="1">Unannotated protein</fullName>
    </submittedName>
</protein>
<dbReference type="EMBL" id="CAEZUF010000113">
    <property type="protein sequence ID" value="CAB4598617.1"/>
    <property type="molecule type" value="Genomic_DNA"/>
</dbReference>
<sequence length="69" mass="6839">MIADLSPIIALTLRGASGSPTGIPAPGLVRISSSMPSVIGPGDLNTSPASKFGVIAASVALCEKVFSSR</sequence>
<gene>
    <name evidence="1" type="ORF">UFOPK1791_00980</name>
</gene>
<organism evidence="1">
    <name type="scientific">freshwater metagenome</name>
    <dbReference type="NCBI Taxonomy" id="449393"/>
    <lineage>
        <taxon>unclassified sequences</taxon>
        <taxon>metagenomes</taxon>
        <taxon>ecological metagenomes</taxon>
    </lineage>
</organism>